<dbReference type="InterPro" id="IPR012296">
    <property type="entry name" value="Nuclease_put_TT1808"/>
</dbReference>
<sequence length="186" mass="20530">MNTRALPTAPMSVDDFLAWSKDLPEGERYELVGGRPARMQSERIIHAETKANVWLTLRNALRSAGRTDCHAFIDGVSVRIDETTLREPDALIHCGPYDPNASIAENPVVVVEVASPRSPESKKTLEYFSLESVEHYLVLFPGEGRVLHQFRSQTPGEIVSRILGKDATMELTPPGITLAVEAFFAG</sequence>
<keyword evidence="2" id="KW-0255">Endonuclease</keyword>
<keyword evidence="3" id="KW-1185">Reference proteome</keyword>
<dbReference type="PANTHER" id="PTHR36558">
    <property type="entry name" value="GLR1098 PROTEIN"/>
    <property type="match status" value="1"/>
</dbReference>
<gene>
    <name evidence="2" type="ORF">OH818_02425</name>
</gene>
<keyword evidence="2" id="KW-0378">Hydrolase</keyword>
<dbReference type="InterPro" id="IPR011335">
    <property type="entry name" value="Restrct_endonuc-II-like"/>
</dbReference>
<dbReference type="CDD" id="cd06260">
    <property type="entry name" value="DUF820-like"/>
    <property type="match status" value="1"/>
</dbReference>
<evidence type="ECO:0000313" key="3">
    <source>
        <dbReference type="Proteomes" id="UP001164020"/>
    </source>
</evidence>
<name>A0ABY7C0C4_9HYPH</name>
<dbReference type="Proteomes" id="UP001164020">
    <property type="component" value="Chromosome"/>
</dbReference>
<evidence type="ECO:0000259" key="1">
    <source>
        <dbReference type="Pfam" id="PF05685"/>
    </source>
</evidence>
<organism evidence="2 3">
    <name type="scientific">Jiella pelagia</name>
    <dbReference type="NCBI Taxonomy" id="2986949"/>
    <lineage>
        <taxon>Bacteria</taxon>
        <taxon>Pseudomonadati</taxon>
        <taxon>Pseudomonadota</taxon>
        <taxon>Alphaproteobacteria</taxon>
        <taxon>Hyphomicrobiales</taxon>
        <taxon>Aurantimonadaceae</taxon>
        <taxon>Jiella</taxon>
    </lineage>
</organism>
<dbReference type="GO" id="GO:0004519">
    <property type="term" value="F:endonuclease activity"/>
    <property type="evidence" value="ECO:0007669"/>
    <property type="project" value="UniProtKB-KW"/>
</dbReference>
<dbReference type="InterPro" id="IPR008538">
    <property type="entry name" value="Uma2"/>
</dbReference>
<proteinExistence type="predicted"/>
<reference evidence="2" key="1">
    <citation type="submission" date="2022-12" db="EMBL/GenBank/DDBJ databases">
        <title>Jiella pelagia sp. nov., isolated from phosphonate enriched culture of Northwest Pacific surface seawater.</title>
        <authorList>
            <person name="Shin D.Y."/>
            <person name="Hwang C.Y."/>
        </authorList>
    </citation>
    <scope>NUCLEOTIDE SEQUENCE</scope>
    <source>
        <strain evidence="2">HL-NP1</strain>
    </source>
</reference>
<accession>A0ABY7C0C4</accession>
<dbReference type="RefSeq" id="WP_268881634.1">
    <property type="nucleotide sequence ID" value="NZ_CP114029.1"/>
</dbReference>
<dbReference type="Gene3D" id="3.90.1570.10">
    <property type="entry name" value="tt1808, chain A"/>
    <property type="match status" value="1"/>
</dbReference>
<dbReference type="Pfam" id="PF05685">
    <property type="entry name" value="Uma2"/>
    <property type="match status" value="1"/>
</dbReference>
<dbReference type="EMBL" id="CP114029">
    <property type="protein sequence ID" value="WAP69192.1"/>
    <property type="molecule type" value="Genomic_DNA"/>
</dbReference>
<dbReference type="SUPFAM" id="SSF52980">
    <property type="entry name" value="Restriction endonuclease-like"/>
    <property type="match status" value="1"/>
</dbReference>
<dbReference type="PANTHER" id="PTHR36558:SF1">
    <property type="entry name" value="RESTRICTION ENDONUCLEASE DOMAIN-CONTAINING PROTEIN-RELATED"/>
    <property type="match status" value="1"/>
</dbReference>
<keyword evidence="2" id="KW-0540">Nuclease</keyword>
<feature type="domain" description="Putative restriction endonuclease" evidence="1">
    <location>
        <begin position="14"/>
        <end position="180"/>
    </location>
</feature>
<evidence type="ECO:0000313" key="2">
    <source>
        <dbReference type="EMBL" id="WAP69192.1"/>
    </source>
</evidence>
<protein>
    <submittedName>
        <fullName evidence="2">Uma2 family endonuclease</fullName>
    </submittedName>
</protein>